<dbReference type="PROSITE" id="PS00409">
    <property type="entry name" value="PROKAR_NTER_METHYL"/>
    <property type="match status" value="1"/>
</dbReference>
<evidence type="ECO:0000256" key="11">
    <source>
        <dbReference type="SAM" id="Phobius"/>
    </source>
</evidence>
<evidence type="ECO:0000256" key="10">
    <source>
        <dbReference type="ARBA" id="ARBA00030775"/>
    </source>
</evidence>
<sequence length="178" mass="19260">MRKDAPGRLSGFSLVELSITVSILAILLGLALPGFRETLQRQRAASATHQLAAQLAQARNTAITARVPVTVCPSGGEGRCLGQPDWSAGWLLYRDPGRSDQPRRPEDVLRDIRQPVHDSVQVLASAGRLRVRYQPDGRSGGSNVTLRVCTAGRLQGEVIVNNVGRVRTRGPRSPTPCH</sequence>
<dbReference type="Gene3D" id="3.55.40.10">
    <property type="entry name" value="minor pseudopilin epsh domain"/>
    <property type="match status" value="1"/>
</dbReference>
<keyword evidence="14" id="KW-1185">Reference proteome</keyword>
<reference evidence="13 14" key="1">
    <citation type="submission" date="2017-10" db="EMBL/GenBank/DDBJ databases">
        <title>Whole genome sequencing of members of genus Pseudoxanthomonas.</title>
        <authorList>
            <person name="Kumar S."/>
            <person name="Bansal K."/>
            <person name="Kaur A."/>
            <person name="Patil P."/>
            <person name="Sharma S."/>
            <person name="Patil P.B."/>
        </authorList>
    </citation>
    <scope>NUCLEOTIDE SEQUENCE [LARGE SCALE GENOMIC DNA]</scope>
    <source>
        <strain evidence="13 14">DSM 17801</strain>
    </source>
</reference>
<evidence type="ECO:0000256" key="4">
    <source>
        <dbReference type="ARBA" id="ARBA00022481"/>
    </source>
</evidence>
<protein>
    <recommendedName>
        <fullName evidence="2">Type II secretion system protein H</fullName>
    </recommendedName>
    <alternativeName>
        <fullName evidence="10">General secretion pathway protein H</fullName>
    </alternativeName>
</protein>
<evidence type="ECO:0000313" key="14">
    <source>
        <dbReference type="Proteomes" id="UP000788419"/>
    </source>
</evidence>
<keyword evidence="5" id="KW-0997">Cell inner membrane</keyword>
<keyword evidence="8 11" id="KW-0472">Membrane</keyword>
<evidence type="ECO:0000256" key="5">
    <source>
        <dbReference type="ARBA" id="ARBA00022519"/>
    </source>
</evidence>
<keyword evidence="7 11" id="KW-1133">Transmembrane helix</keyword>
<organism evidence="13 14">
    <name type="scientific">Pseudoxanthomonas daejeonensis</name>
    <dbReference type="NCBI Taxonomy" id="266062"/>
    <lineage>
        <taxon>Bacteria</taxon>
        <taxon>Pseudomonadati</taxon>
        <taxon>Pseudomonadota</taxon>
        <taxon>Gammaproteobacteria</taxon>
        <taxon>Lysobacterales</taxon>
        <taxon>Lysobacteraceae</taxon>
        <taxon>Pseudoxanthomonas</taxon>
    </lineage>
</organism>
<feature type="transmembrane region" description="Helical" evidence="11">
    <location>
        <begin position="12"/>
        <end position="35"/>
    </location>
</feature>
<keyword evidence="4" id="KW-0488">Methylation</keyword>
<evidence type="ECO:0000256" key="9">
    <source>
        <dbReference type="ARBA" id="ARBA00025772"/>
    </source>
</evidence>
<gene>
    <name evidence="13" type="ORF">CSC65_08490</name>
</gene>
<accession>A0ABQ6Z805</accession>
<evidence type="ECO:0000256" key="8">
    <source>
        <dbReference type="ARBA" id="ARBA00023136"/>
    </source>
</evidence>
<comment type="similarity">
    <text evidence="9">Belongs to the GSP H family.</text>
</comment>
<evidence type="ECO:0000256" key="3">
    <source>
        <dbReference type="ARBA" id="ARBA00022475"/>
    </source>
</evidence>
<evidence type="ECO:0000259" key="12">
    <source>
        <dbReference type="Pfam" id="PF12019"/>
    </source>
</evidence>
<proteinExistence type="inferred from homology"/>
<evidence type="ECO:0000313" key="13">
    <source>
        <dbReference type="EMBL" id="KAF1694723.1"/>
    </source>
</evidence>
<evidence type="ECO:0000256" key="2">
    <source>
        <dbReference type="ARBA" id="ARBA00021549"/>
    </source>
</evidence>
<evidence type="ECO:0000256" key="1">
    <source>
        <dbReference type="ARBA" id="ARBA00004377"/>
    </source>
</evidence>
<feature type="domain" description="General secretion pathway GspH" evidence="12">
    <location>
        <begin position="47"/>
        <end position="164"/>
    </location>
</feature>
<dbReference type="SUPFAM" id="SSF54523">
    <property type="entry name" value="Pili subunits"/>
    <property type="match status" value="1"/>
</dbReference>
<name>A0ABQ6Z805_9GAMM</name>
<evidence type="ECO:0000256" key="7">
    <source>
        <dbReference type="ARBA" id="ARBA00022989"/>
    </source>
</evidence>
<dbReference type="NCBIfam" id="TIGR02532">
    <property type="entry name" value="IV_pilin_GFxxxE"/>
    <property type="match status" value="1"/>
</dbReference>
<evidence type="ECO:0000256" key="6">
    <source>
        <dbReference type="ARBA" id="ARBA00022692"/>
    </source>
</evidence>
<comment type="subcellular location">
    <subcellularLocation>
        <location evidence="1">Cell inner membrane</location>
        <topology evidence="1">Single-pass membrane protein</topology>
    </subcellularLocation>
</comment>
<dbReference type="Pfam" id="PF12019">
    <property type="entry name" value="GspH"/>
    <property type="match status" value="1"/>
</dbReference>
<keyword evidence="6 11" id="KW-0812">Transmembrane</keyword>
<keyword evidence="3" id="KW-1003">Cell membrane</keyword>
<dbReference type="InterPro" id="IPR045584">
    <property type="entry name" value="Pilin-like"/>
</dbReference>
<comment type="caution">
    <text evidence="13">The sequence shown here is derived from an EMBL/GenBank/DDBJ whole genome shotgun (WGS) entry which is preliminary data.</text>
</comment>
<dbReference type="RefSeq" id="WP_162410153.1">
    <property type="nucleotide sequence ID" value="NZ_PDWN01000007.1"/>
</dbReference>
<dbReference type="InterPro" id="IPR012902">
    <property type="entry name" value="N_methyl_site"/>
</dbReference>
<dbReference type="Proteomes" id="UP000788419">
    <property type="component" value="Unassembled WGS sequence"/>
</dbReference>
<dbReference type="InterPro" id="IPR022346">
    <property type="entry name" value="T2SS_GspH"/>
</dbReference>
<dbReference type="EMBL" id="PDWN01000007">
    <property type="protein sequence ID" value="KAF1694723.1"/>
    <property type="molecule type" value="Genomic_DNA"/>
</dbReference>